<sequence length="210" mass="22971">MTDPAALDSFIAKWRARWPEWTVAETFVSVSQREIAAAWFALLQELTDAAWGGEDPTPGIAKLAWWQEELRGWSRGLRRHPLGIALQRQAAPWPTLEAALPALRTSRAPPADAKSALAGLRAFAAAAGAVEQSLFSSSDGADAIAACLLAGHPHWPAETGHREDLIARWPPVQGSRPRRIAAALARARLRKGAPLPLWRALWLAWRAARH</sequence>
<comment type="caution">
    <text evidence="1">The sequence shown here is derived from an EMBL/GenBank/DDBJ whole genome shotgun (WGS) entry which is preliminary data.</text>
</comment>
<dbReference type="SUPFAM" id="SSF48576">
    <property type="entry name" value="Terpenoid synthases"/>
    <property type="match status" value="1"/>
</dbReference>
<reference evidence="1 2" key="1">
    <citation type="submission" date="2019-04" db="EMBL/GenBank/DDBJ databases">
        <title>Reference strain of H23.</title>
        <authorList>
            <person name="Luo X."/>
        </authorList>
    </citation>
    <scope>NUCLEOTIDE SEQUENCE [LARGE SCALE GENOMIC DNA]</scope>
    <source>
        <strain evidence="1 2">H23</strain>
    </source>
</reference>
<evidence type="ECO:0000313" key="2">
    <source>
        <dbReference type="Proteomes" id="UP000308707"/>
    </source>
</evidence>
<dbReference type="Proteomes" id="UP000308707">
    <property type="component" value="Unassembled WGS sequence"/>
</dbReference>
<organism evidence="1 2">
    <name type="scientific">Luteimonas gilva</name>
    <dbReference type="NCBI Taxonomy" id="2572684"/>
    <lineage>
        <taxon>Bacteria</taxon>
        <taxon>Pseudomonadati</taxon>
        <taxon>Pseudomonadota</taxon>
        <taxon>Gammaproteobacteria</taxon>
        <taxon>Lysobacterales</taxon>
        <taxon>Lysobacteraceae</taxon>
        <taxon>Luteimonas</taxon>
    </lineage>
</organism>
<proteinExistence type="predicted"/>
<name>A0A4U5JW50_9GAMM</name>
<dbReference type="AlphaFoldDB" id="A0A4U5JW50"/>
<dbReference type="InterPro" id="IPR008949">
    <property type="entry name" value="Isoprenoid_synthase_dom_sf"/>
</dbReference>
<evidence type="ECO:0000313" key="1">
    <source>
        <dbReference type="EMBL" id="TKR34200.1"/>
    </source>
</evidence>
<dbReference type="EMBL" id="SZUA01000001">
    <property type="protein sequence ID" value="TKR34200.1"/>
    <property type="molecule type" value="Genomic_DNA"/>
</dbReference>
<accession>A0A4U5JW50</accession>
<keyword evidence="2" id="KW-1185">Reference proteome</keyword>
<dbReference type="OrthoDB" id="5959054at2"/>
<protein>
    <submittedName>
        <fullName evidence="1">Phytoene/squalene synthase family protein</fullName>
    </submittedName>
</protein>
<gene>
    <name evidence="1" type="ORF">FCE95_01410</name>
</gene>